<evidence type="ECO:0000256" key="4">
    <source>
        <dbReference type="ARBA" id="ARBA00022598"/>
    </source>
</evidence>
<evidence type="ECO:0000256" key="9">
    <source>
        <dbReference type="ARBA" id="ARBA00023146"/>
    </source>
</evidence>
<dbReference type="EMBL" id="JAAZKV010000031">
    <property type="protein sequence ID" value="NMA44900.1"/>
    <property type="molecule type" value="Genomic_DNA"/>
</dbReference>
<dbReference type="EC" id="6.1.1.7" evidence="2"/>
<dbReference type="SUPFAM" id="SSF55681">
    <property type="entry name" value="Class II aaRS and biotin synthetases"/>
    <property type="match status" value="1"/>
</dbReference>
<proteinExistence type="inferred from homology"/>
<evidence type="ECO:0000256" key="7">
    <source>
        <dbReference type="ARBA" id="ARBA00022884"/>
    </source>
</evidence>
<name>A0A7K4C059_9ARCH</name>
<dbReference type="Proteomes" id="UP000526302">
    <property type="component" value="Unassembled WGS sequence"/>
</dbReference>
<dbReference type="PANTHER" id="PTHR11777:SF9">
    <property type="entry name" value="ALANINE--TRNA LIGASE, CYTOPLASMIC"/>
    <property type="match status" value="1"/>
</dbReference>
<keyword evidence="7" id="KW-0694">RNA-binding</keyword>
<evidence type="ECO:0000256" key="8">
    <source>
        <dbReference type="ARBA" id="ARBA00022917"/>
    </source>
</evidence>
<dbReference type="GO" id="GO:0002161">
    <property type="term" value="F:aminoacyl-tRNA deacylase activity"/>
    <property type="evidence" value="ECO:0007669"/>
    <property type="project" value="TreeGrafter"/>
</dbReference>
<dbReference type="InterPro" id="IPR018165">
    <property type="entry name" value="Ala-tRNA-synth_IIc_core"/>
</dbReference>
<organism evidence="11 12">
    <name type="scientific">Candidatus Iainarchaeum sp</name>
    <dbReference type="NCBI Taxonomy" id="3101447"/>
    <lineage>
        <taxon>Archaea</taxon>
        <taxon>Candidatus Iainarchaeota</taxon>
        <taxon>Candidatus Iainarchaeia</taxon>
        <taxon>Candidatus Iainarchaeales</taxon>
        <taxon>Candidatus Iainarchaeaceae</taxon>
        <taxon>Candidatus Iainarchaeum</taxon>
    </lineage>
</organism>
<dbReference type="GO" id="GO:0006419">
    <property type="term" value="P:alanyl-tRNA aminoacylation"/>
    <property type="evidence" value="ECO:0007669"/>
    <property type="project" value="InterPro"/>
</dbReference>
<dbReference type="NCBIfam" id="NF002436">
    <property type="entry name" value="PRK01584.1"/>
    <property type="match status" value="1"/>
</dbReference>
<keyword evidence="4 11" id="KW-0436">Ligase</keyword>
<protein>
    <recommendedName>
        <fullName evidence="2">alanine--tRNA ligase</fullName>
        <ecNumber evidence="2">6.1.1.7</ecNumber>
    </recommendedName>
</protein>
<dbReference type="PRINTS" id="PR00980">
    <property type="entry name" value="TRNASYNTHALA"/>
</dbReference>
<dbReference type="Pfam" id="PF01411">
    <property type="entry name" value="tRNA-synt_2c"/>
    <property type="match status" value="1"/>
</dbReference>
<accession>A0A7K4C059</accession>
<evidence type="ECO:0000259" key="10">
    <source>
        <dbReference type="PROSITE" id="PS50860"/>
    </source>
</evidence>
<dbReference type="InterPro" id="IPR050058">
    <property type="entry name" value="Ala-tRNA_ligase"/>
</dbReference>
<dbReference type="InterPro" id="IPR045864">
    <property type="entry name" value="aa-tRNA-synth_II/BPL/LPL"/>
</dbReference>
<dbReference type="InterPro" id="IPR002318">
    <property type="entry name" value="Ala-tRNA-lgiase_IIc"/>
</dbReference>
<dbReference type="GO" id="GO:0004813">
    <property type="term" value="F:alanine-tRNA ligase activity"/>
    <property type="evidence" value="ECO:0007669"/>
    <property type="project" value="UniProtKB-EC"/>
</dbReference>
<dbReference type="GO" id="GO:0005829">
    <property type="term" value="C:cytosol"/>
    <property type="evidence" value="ECO:0007669"/>
    <property type="project" value="TreeGrafter"/>
</dbReference>
<evidence type="ECO:0000256" key="1">
    <source>
        <dbReference type="ARBA" id="ARBA00008226"/>
    </source>
</evidence>
<dbReference type="Gene3D" id="3.30.930.10">
    <property type="entry name" value="Bira Bifunctional Protein, Domain 2"/>
    <property type="match status" value="1"/>
</dbReference>
<dbReference type="SUPFAM" id="SSF101353">
    <property type="entry name" value="Putative anticodon-binding domain of alanyl-tRNA synthetase (AlaRS)"/>
    <property type="match status" value="1"/>
</dbReference>
<evidence type="ECO:0000256" key="3">
    <source>
        <dbReference type="ARBA" id="ARBA00022555"/>
    </source>
</evidence>
<gene>
    <name evidence="11" type="ORF">GX950_03770</name>
</gene>
<sequence>MISTIELRKKYIDFFKSKGHAVIPSASLIPENDPTVLFTTAGMHPLVPYLMGEKHPLGTRLTNYQKCIRTNDIDEVGDAWHLSFFEMLGNWSLGDYFKKEAIEYSFEFLTKELGIKKENFSVTCFAGDKDIPREDVANKVWESLGVEKHRIHFLPKEDNWWGPAGQTGPCGPDTEMYYHVKEIQEKSTEEFVKLNKEGTFCEIWNDVFMQYNKTQEGKYLELEKKNVDTGMGLERVVAVLNGYDNVYEVDTLKPILDGVIKLSEKKYETLTREELKSVRIITDHLRASVMILGDEKGIVPSNVDQGYVLRKFIRRSIRHARLIGINNSFTKNIAEIVVKIMGPIYPEIEKNKKRMYEEISKEEEKFSSTIENGTRVLEKKLHFLTNANIKELNAKGAFDLFQSYGFPIEMTTEICKEKGFT</sequence>
<evidence type="ECO:0000313" key="12">
    <source>
        <dbReference type="Proteomes" id="UP000526302"/>
    </source>
</evidence>
<dbReference type="PROSITE" id="PS50860">
    <property type="entry name" value="AA_TRNA_LIGASE_II_ALA"/>
    <property type="match status" value="1"/>
</dbReference>
<feature type="non-terminal residue" evidence="11">
    <location>
        <position position="421"/>
    </location>
</feature>
<comment type="similarity">
    <text evidence="1">Belongs to the class-II aminoacyl-tRNA synthetase family.</text>
</comment>
<dbReference type="InterPro" id="IPR018162">
    <property type="entry name" value="Ala-tRNA-ligase_IIc_anticod-bd"/>
</dbReference>
<evidence type="ECO:0000256" key="5">
    <source>
        <dbReference type="ARBA" id="ARBA00022741"/>
    </source>
</evidence>
<keyword evidence="8" id="KW-0648">Protein biosynthesis</keyword>
<reference evidence="11 12" key="1">
    <citation type="journal article" date="2020" name="Biotechnol. Biofuels">
        <title>New insights from the biogas microbiome by comprehensive genome-resolved metagenomics of nearly 1600 species originating from multiple anaerobic digesters.</title>
        <authorList>
            <person name="Campanaro S."/>
            <person name="Treu L."/>
            <person name="Rodriguez-R L.M."/>
            <person name="Kovalovszki A."/>
            <person name="Ziels R.M."/>
            <person name="Maus I."/>
            <person name="Zhu X."/>
            <person name="Kougias P.G."/>
            <person name="Basile A."/>
            <person name="Luo G."/>
            <person name="Schluter A."/>
            <person name="Konstantinidis K.T."/>
            <person name="Angelidaki I."/>
        </authorList>
    </citation>
    <scope>NUCLEOTIDE SEQUENCE [LARGE SCALE GENOMIC DNA]</scope>
    <source>
        <strain evidence="11">AS22ysBPME_79</strain>
    </source>
</reference>
<evidence type="ECO:0000256" key="2">
    <source>
        <dbReference type="ARBA" id="ARBA00013168"/>
    </source>
</evidence>
<dbReference type="GO" id="GO:0000049">
    <property type="term" value="F:tRNA binding"/>
    <property type="evidence" value="ECO:0007669"/>
    <property type="project" value="UniProtKB-KW"/>
</dbReference>
<comment type="caution">
    <text evidence="11">The sequence shown here is derived from an EMBL/GenBank/DDBJ whole genome shotgun (WGS) entry which is preliminary data.</text>
</comment>
<dbReference type="GO" id="GO:0005524">
    <property type="term" value="F:ATP binding"/>
    <property type="evidence" value="ECO:0007669"/>
    <property type="project" value="UniProtKB-KW"/>
</dbReference>
<keyword evidence="5" id="KW-0547">Nucleotide-binding</keyword>
<evidence type="ECO:0000313" key="11">
    <source>
        <dbReference type="EMBL" id="NMA44900.1"/>
    </source>
</evidence>
<dbReference type="AlphaFoldDB" id="A0A7K4C059"/>
<keyword evidence="3" id="KW-0820">tRNA-binding</keyword>
<dbReference type="InterPro" id="IPR018164">
    <property type="entry name" value="Ala-tRNA-synth_IIc_N"/>
</dbReference>
<keyword evidence="9" id="KW-0030">Aminoacyl-tRNA synthetase</keyword>
<keyword evidence="6" id="KW-0067">ATP-binding</keyword>
<evidence type="ECO:0000256" key="6">
    <source>
        <dbReference type="ARBA" id="ARBA00022840"/>
    </source>
</evidence>
<dbReference type="PANTHER" id="PTHR11777">
    <property type="entry name" value="ALANYL-TRNA SYNTHETASE"/>
    <property type="match status" value="1"/>
</dbReference>
<feature type="domain" description="Alanyl-transfer RNA synthetases family profile" evidence="10">
    <location>
        <begin position="2"/>
        <end position="421"/>
    </location>
</feature>
<dbReference type="CDD" id="cd00673">
    <property type="entry name" value="AlaRS_core"/>
    <property type="match status" value="1"/>
</dbReference>